<accession>A0AA94PTQ2</accession>
<gene>
    <name evidence="1" type="ORF">EDC59_11480</name>
</gene>
<dbReference type="Proteomes" id="UP000295506">
    <property type="component" value="Unassembled WGS sequence"/>
</dbReference>
<evidence type="ECO:0000313" key="2">
    <source>
        <dbReference type="Proteomes" id="UP000295506"/>
    </source>
</evidence>
<dbReference type="EMBL" id="SOBK01000014">
    <property type="protein sequence ID" value="TDT86314.1"/>
    <property type="molecule type" value="Genomic_DNA"/>
</dbReference>
<protein>
    <submittedName>
        <fullName evidence="1">Uncharacterized protein</fullName>
    </submittedName>
</protein>
<evidence type="ECO:0000313" key="1">
    <source>
        <dbReference type="EMBL" id="TDT86314.1"/>
    </source>
</evidence>
<organism evidence="1 2">
    <name type="scientific">Pseudodesulfovibrio indicus</name>
    <dbReference type="NCBI Taxonomy" id="1716143"/>
    <lineage>
        <taxon>Bacteria</taxon>
        <taxon>Pseudomonadati</taxon>
        <taxon>Thermodesulfobacteriota</taxon>
        <taxon>Desulfovibrionia</taxon>
        <taxon>Desulfovibrionales</taxon>
        <taxon>Desulfovibrionaceae</taxon>
    </lineage>
</organism>
<comment type="caution">
    <text evidence="1">The sequence shown here is derived from an EMBL/GenBank/DDBJ whole genome shotgun (WGS) entry which is preliminary data.</text>
</comment>
<reference evidence="1 2" key="1">
    <citation type="submission" date="2019-03" db="EMBL/GenBank/DDBJ databases">
        <title>Genomic Encyclopedia of Type Strains, Phase IV (KMG-IV): sequencing the most valuable type-strain genomes for metagenomic binning, comparative biology and taxonomic classification.</title>
        <authorList>
            <person name="Goeker M."/>
        </authorList>
    </citation>
    <scope>NUCLEOTIDE SEQUENCE [LARGE SCALE GENOMIC DNA]</scope>
    <source>
        <strain evidence="1 2">DSM 101483</strain>
    </source>
</reference>
<dbReference type="AlphaFoldDB" id="A0AA94PTQ2"/>
<proteinExistence type="predicted"/>
<sequence>MRSRTERIGFLAVKLWAGMTPQGVSLVLSFALERKDPAGRAAKNMEERQRRLSLLPKKKAAPKDGLLQFQQEKNYFFSKTLPTLASASFKISSSSAYENRMHLSSPKADPGTNATPTSSRIFVHMAAESGASSV</sequence>
<name>A0AA94PTQ2_9BACT</name>